<dbReference type="AlphaFoldDB" id="A0AA37I8G1"/>
<proteinExistence type="predicted"/>
<dbReference type="Proteomes" id="UP001055111">
    <property type="component" value="Unassembled WGS sequence"/>
</dbReference>
<gene>
    <name evidence="1" type="ORF">CBA19CS42_12235</name>
</gene>
<reference evidence="1" key="1">
    <citation type="submission" date="2022-09" db="EMBL/GenBank/DDBJ databases">
        <title>Isolation and characterization of 3-chlorobenzoate degrading bacteria from soils in Shizuoka.</title>
        <authorList>
            <person name="Ifat A."/>
            <person name="Ogawa N."/>
            <person name="Kimbara K."/>
            <person name="Moriuchi R."/>
            <person name="Dohra H."/>
            <person name="Shintani M."/>
        </authorList>
    </citation>
    <scope>NUCLEOTIDE SEQUENCE</scope>
    <source>
        <strain evidence="1">19CS4-2</strain>
    </source>
</reference>
<name>A0AA37I8G1_9BURK</name>
<accession>A0AA37I8G1</accession>
<evidence type="ECO:0000313" key="2">
    <source>
        <dbReference type="Proteomes" id="UP001055111"/>
    </source>
</evidence>
<protein>
    <submittedName>
        <fullName evidence="1">Uncharacterized protein</fullName>
    </submittedName>
</protein>
<comment type="caution">
    <text evidence="1">The sequence shown here is derived from an EMBL/GenBank/DDBJ whole genome shotgun (WGS) entry which is preliminary data.</text>
</comment>
<organism evidence="1 2">
    <name type="scientific">Caballeronia novacaledonica</name>
    <dbReference type="NCBI Taxonomy" id="1544861"/>
    <lineage>
        <taxon>Bacteria</taxon>
        <taxon>Pseudomonadati</taxon>
        <taxon>Pseudomonadota</taxon>
        <taxon>Betaproteobacteria</taxon>
        <taxon>Burkholderiales</taxon>
        <taxon>Burkholderiaceae</taxon>
        <taxon>Caballeronia</taxon>
    </lineage>
</organism>
<evidence type="ECO:0000313" key="1">
    <source>
        <dbReference type="EMBL" id="GJH25285.1"/>
    </source>
</evidence>
<sequence>MTGKFACVDILRSETQLEAFQRATTKDLCMAVA</sequence>
<dbReference type="EMBL" id="BPUS01000003">
    <property type="protein sequence ID" value="GJH25285.1"/>
    <property type="molecule type" value="Genomic_DNA"/>
</dbReference>